<dbReference type="Gene3D" id="6.10.340.10">
    <property type="match status" value="1"/>
</dbReference>
<feature type="domain" description="Histidine kinase" evidence="11">
    <location>
        <begin position="212"/>
        <end position="425"/>
    </location>
</feature>
<dbReference type="PANTHER" id="PTHR44936:SF10">
    <property type="entry name" value="SENSOR PROTEIN RSTB"/>
    <property type="match status" value="1"/>
</dbReference>
<evidence type="ECO:0000256" key="3">
    <source>
        <dbReference type="ARBA" id="ARBA00012438"/>
    </source>
</evidence>
<evidence type="ECO:0000313" key="13">
    <source>
        <dbReference type="EMBL" id="PRD42286.1"/>
    </source>
</evidence>
<dbReference type="SUPFAM" id="SSF55874">
    <property type="entry name" value="ATPase domain of HSP90 chaperone/DNA topoisomerase II/histidine kinase"/>
    <property type="match status" value="1"/>
</dbReference>
<dbReference type="EC" id="2.7.13.3" evidence="3"/>
<dbReference type="InterPro" id="IPR003594">
    <property type="entry name" value="HATPase_dom"/>
</dbReference>
<dbReference type="SUPFAM" id="SSF158472">
    <property type="entry name" value="HAMP domain-like"/>
    <property type="match status" value="1"/>
</dbReference>
<dbReference type="GO" id="GO:0005524">
    <property type="term" value="F:ATP binding"/>
    <property type="evidence" value="ECO:0007669"/>
    <property type="project" value="UniProtKB-KW"/>
</dbReference>
<evidence type="ECO:0000256" key="1">
    <source>
        <dbReference type="ARBA" id="ARBA00000085"/>
    </source>
</evidence>
<comment type="catalytic activity">
    <reaction evidence="1">
        <text>ATP + protein L-histidine = ADP + protein N-phospho-L-histidine.</text>
        <dbReference type="EC" id="2.7.13.3"/>
    </reaction>
</comment>
<dbReference type="InterPro" id="IPR004358">
    <property type="entry name" value="Sig_transdc_His_kin-like_C"/>
</dbReference>
<dbReference type="SMART" id="SM00304">
    <property type="entry name" value="HAMP"/>
    <property type="match status" value="1"/>
</dbReference>
<dbReference type="PROSITE" id="PS50109">
    <property type="entry name" value="HIS_KIN"/>
    <property type="match status" value="1"/>
</dbReference>
<feature type="transmembrane region" description="Helical" evidence="10">
    <location>
        <begin position="128"/>
        <end position="148"/>
    </location>
</feature>
<dbReference type="Pfam" id="PF00672">
    <property type="entry name" value="HAMP"/>
    <property type="match status" value="1"/>
</dbReference>
<keyword evidence="4" id="KW-1003">Cell membrane</keyword>
<sequence>MSRLFRRLFFTIWLCIAGTIGLVLILARLSGALLPAEEKYPTTAALALDLVATLVATDHIDTAHAVATTLANISSSRPEIAEVASGSASACQAGAADGNRDTRFVEAGGRCFKVSVRQQHRPYIVFKYIFFPFITCLFASLLASFWLAKFLTRPIVTLKNGFHKLAGGDFTTRIGSRFTAQRDEVSDLAHDFDLTAEKLETLHATRQRLYHDISHELRSPLSRLQVELGMLRQKPGKIDTMLDRMDNEIERLNILVEQILTLARLSSGSHITVERQRIDVIELLDAIVEDASLEGLRRNVDVRLDGEKTFIAEVDGELLYRAFENVIRNALKYTAEGTTVRVHASLERAQLLKVAVKDCGPGVPPGHLAEIFDPFVRLSEPPLIDGHGLGLAIARHSLELHGGRIWAEVPGEGGLTINMEIPASCSL</sequence>
<dbReference type="PRINTS" id="PR00344">
    <property type="entry name" value="BCTRLSENSOR"/>
</dbReference>
<keyword evidence="10" id="KW-0472">Membrane</keyword>
<evidence type="ECO:0000259" key="12">
    <source>
        <dbReference type="PROSITE" id="PS50885"/>
    </source>
</evidence>
<evidence type="ECO:0000256" key="7">
    <source>
        <dbReference type="ARBA" id="ARBA00022741"/>
    </source>
</evidence>
<name>A0A2S9IP32_9HYPH</name>
<dbReference type="PROSITE" id="PS50885">
    <property type="entry name" value="HAMP"/>
    <property type="match status" value="1"/>
</dbReference>
<dbReference type="InterPro" id="IPR036890">
    <property type="entry name" value="HATPase_C_sf"/>
</dbReference>
<keyword evidence="10" id="KW-1133">Transmembrane helix</keyword>
<dbReference type="InterPro" id="IPR050980">
    <property type="entry name" value="2C_sensor_his_kinase"/>
</dbReference>
<dbReference type="GO" id="GO:0005886">
    <property type="term" value="C:plasma membrane"/>
    <property type="evidence" value="ECO:0007669"/>
    <property type="project" value="UniProtKB-SubCell"/>
</dbReference>
<dbReference type="Proteomes" id="UP000239434">
    <property type="component" value="Unassembled WGS sequence"/>
</dbReference>
<gene>
    <name evidence="13" type="ORF">C5748_17700</name>
</gene>
<dbReference type="RefSeq" id="WP_105743251.1">
    <property type="nucleotide sequence ID" value="NZ_PVBR01000013.1"/>
</dbReference>
<dbReference type="CDD" id="cd06225">
    <property type="entry name" value="HAMP"/>
    <property type="match status" value="1"/>
</dbReference>
<dbReference type="EMBL" id="PVBR01000013">
    <property type="protein sequence ID" value="PRD42286.1"/>
    <property type="molecule type" value="Genomic_DNA"/>
</dbReference>
<keyword evidence="14" id="KW-1185">Reference proteome</keyword>
<dbReference type="GO" id="GO:0000155">
    <property type="term" value="F:phosphorelay sensor kinase activity"/>
    <property type="evidence" value="ECO:0007669"/>
    <property type="project" value="InterPro"/>
</dbReference>
<evidence type="ECO:0000256" key="10">
    <source>
        <dbReference type="SAM" id="Phobius"/>
    </source>
</evidence>
<evidence type="ECO:0000256" key="9">
    <source>
        <dbReference type="ARBA" id="ARBA00022840"/>
    </source>
</evidence>
<dbReference type="InterPro" id="IPR005467">
    <property type="entry name" value="His_kinase_dom"/>
</dbReference>
<organism evidence="13 14">
    <name type="scientific">Phyllobacterium phragmitis</name>
    <dbReference type="NCBI Taxonomy" id="2670329"/>
    <lineage>
        <taxon>Bacteria</taxon>
        <taxon>Pseudomonadati</taxon>
        <taxon>Pseudomonadota</taxon>
        <taxon>Alphaproteobacteria</taxon>
        <taxon>Hyphomicrobiales</taxon>
        <taxon>Phyllobacteriaceae</taxon>
        <taxon>Phyllobacterium</taxon>
    </lineage>
</organism>
<keyword evidence="7" id="KW-0547">Nucleotide-binding</keyword>
<evidence type="ECO:0000256" key="6">
    <source>
        <dbReference type="ARBA" id="ARBA00022679"/>
    </source>
</evidence>
<keyword evidence="9" id="KW-0067">ATP-binding</keyword>
<evidence type="ECO:0000256" key="8">
    <source>
        <dbReference type="ARBA" id="ARBA00022777"/>
    </source>
</evidence>
<dbReference type="Pfam" id="PF02518">
    <property type="entry name" value="HATPase_c"/>
    <property type="match status" value="1"/>
</dbReference>
<dbReference type="InterPro" id="IPR003661">
    <property type="entry name" value="HisK_dim/P_dom"/>
</dbReference>
<accession>A0A2S9IP32</accession>
<evidence type="ECO:0000259" key="11">
    <source>
        <dbReference type="PROSITE" id="PS50109"/>
    </source>
</evidence>
<dbReference type="PANTHER" id="PTHR44936">
    <property type="entry name" value="SENSOR PROTEIN CREC"/>
    <property type="match status" value="1"/>
</dbReference>
<evidence type="ECO:0000256" key="4">
    <source>
        <dbReference type="ARBA" id="ARBA00022475"/>
    </source>
</evidence>
<dbReference type="InterPro" id="IPR003660">
    <property type="entry name" value="HAMP_dom"/>
</dbReference>
<proteinExistence type="predicted"/>
<keyword evidence="5" id="KW-0597">Phosphoprotein</keyword>
<dbReference type="SMART" id="SM00388">
    <property type="entry name" value="HisKA"/>
    <property type="match status" value="1"/>
</dbReference>
<dbReference type="CDD" id="cd00082">
    <property type="entry name" value="HisKA"/>
    <property type="match status" value="1"/>
</dbReference>
<dbReference type="Gene3D" id="1.10.287.130">
    <property type="match status" value="1"/>
</dbReference>
<dbReference type="SUPFAM" id="SSF47384">
    <property type="entry name" value="Homodimeric domain of signal transducing histidine kinase"/>
    <property type="match status" value="1"/>
</dbReference>
<comment type="caution">
    <text evidence="13">The sequence shown here is derived from an EMBL/GenBank/DDBJ whole genome shotgun (WGS) entry which is preliminary data.</text>
</comment>
<dbReference type="Gene3D" id="3.30.565.10">
    <property type="entry name" value="Histidine kinase-like ATPase, C-terminal domain"/>
    <property type="match status" value="1"/>
</dbReference>
<evidence type="ECO:0000313" key="14">
    <source>
        <dbReference type="Proteomes" id="UP000239434"/>
    </source>
</evidence>
<reference evidence="13 14" key="1">
    <citation type="submission" date="2018-02" db="EMBL/GenBank/DDBJ databases">
        <title>The draft genome of Phyllobacterium sp. 1N-3.</title>
        <authorList>
            <person name="Liu L."/>
            <person name="Li L."/>
            <person name="Zhang X."/>
            <person name="Wang T."/>
            <person name="Liang L."/>
        </authorList>
    </citation>
    <scope>NUCLEOTIDE SEQUENCE [LARGE SCALE GENOMIC DNA]</scope>
    <source>
        <strain evidence="13 14">1N-3</strain>
    </source>
</reference>
<dbReference type="InterPro" id="IPR036097">
    <property type="entry name" value="HisK_dim/P_sf"/>
</dbReference>
<protein>
    <recommendedName>
        <fullName evidence="3">histidine kinase</fullName>
        <ecNumber evidence="3">2.7.13.3</ecNumber>
    </recommendedName>
</protein>
<feature type="domain" description="HAMP" evidence="12">
    <location>
        <begin position="149"/>
        <end position="204"/>
    </location>
</feature>
<dbReference type="SMART" id="SM00387">
    <property type="entry name" value="HATPase_c"/>
    <property type="match status" value="1"/>
</dbReference>
<dbReference type="AlphaFoldDB" id="A0A2S9IP32"/>
<evidence type="ECO:0000256" key="5">
    <source>
        <dbReference type="ARBA" id="ARBA00022553"/>
    </source>
</evidence>
<comment type="subcellular location">
    <subcellularLocation>
        <location evidence="2">Cell membrane</location>
        <topology evidence="2">Multi-pass membrane protein</topology>
    </subcellularLocation>
</comment>
<keyword evidence="8 13" id="KW-0418">Kinase</keyword>
<evidence type="ECO:0000256" key="2">
    <source>
        <dbReference type="ARBA" id="ARBA00004651"/>
    </source>
</evidence>
<dbReference type="Pfam" id="PF00512">
    <property type="entry name" value="HisKA"/>
    <property type="match status" value="1"/>
</dbReference>
<keyword evidence="10" id="KW-0812">Transmembrane</keyword>
<keyword evidence="6" id="KW-0808">Transferase</keyword>